<protein>
    <recommendedName>
        <fullName evidence="4">OV-16 antigen</fullName>
    </recommendedName>
</protein>
<keyword evidence="3" id="KW-1185">Reference proteome</keyword>
<gene>
    <name evidence="2" type="ORF">AX774_g3373</name>
</gene>
<organism evidence="2 3">
    <name type="scientific">Zancudomyces culisetae</name>
    <name type="common">Gut fungus</name>
    <name type="synonym">Smittium culisetae</name>
    <dbReference type="NCBI Taxonomy" id="1213189"/>
    <lineage>
        <taxon>Eukaryota</taxon>
        <taxon>Fungi</taxon>
        <taxon>Fungi incertae sedis</taxon>
        <taxon>Zoopagomycota</taxon>
        <taxon>Kickxellomycotina</taxon>
        <taxon>Harpellomycetes</taxon>
        <taxon>Harpellales</taxon>
        <taxon>Legeriomycetaceae</taxon>
        <taxon>Zancudomyces</taxon>
    </lineage>
</organism>
<evidence type="ECO:0000313" key="2">
    <source>
        <dbReference type="EMBL" id="OMH83125.1"/>
    </source>
</evidence>
<proteinExistence type="predicted"/>
<dbReference type="EMBL" id="LSSK01000504">
    <property type="protein sequence ID" value="OMH83125.1"/>
    <property type="molecule type" value="Genomic_DNA"/>
</dbReference>
<dbReference type="PANTHER" id="PTHR11362">
    <property type="entry name" value="PHOSPHATIDYLETHANOLAMINE-BINDING PROTEIN"/>
    <property type="match status" value="1"/>
</dbReference>
<dbReference type="Proteomes" id="UP000188320">
    <property type="component" value="Unassembled WGS sequence"/>
</dbReference>
<evidence type="ECO:0008006" key="4">
    <source>
        <dbReference type="Google" id="ProtNLM"/>
    </source>
</evidence>
<dbReference type="SUPFAM" id="SSF49777">
    <property type="entry name" value="PEBP-like"/>
    <property type="match status" value="1"/>
</dbReference>
<comment type="caution">
    <text evidence="2">The sequence shown here is derived from an EMBL/GenBank/DDBJ whole genome shotgun (WGS) entry which is preliminary data.</text>
</comment>
<dbReference type="InterPro" id="IPR036610">
    <property type="entry name" value="PEBP-like_sf"/>
</dbReference>
<dbReference type="OrthoDB" id="2506647at2759"/>
<dbReference type="Gene3D" id="3.90.280.10">
    <property type="entry name" value="PEBP-like"/>
    <property type="match status" value="1"/>
</dbReference>
<name>A0A1R1PQ65_ZANCU</name>
<dbReference type="PANTHER" id="PTHR11362:SF82">
    <property type="entry name" value="PHOSPHATIDYLETHANOLAMINE-BINDING PROTEIN 4"/>
    <property type="match status" value="1"/>
</dbReference>
<reference evidence="3" key="1">
    <citation type="submission" date="2017-01" db="EMBL/GenBank/DDBJ databases">
        <authorList>
            <person name="Wang Y."/>
            <person name="White M."/>
            <person name="Kvist S."/>
            <person name="Moncalvo J.-M."/>
        </authorList>
    </citation>
    <scope>NUCLEOTIDE SEQUENCE [LARGE SCALE GENOMIC DNA]</scope>
    <source>
        <strain evidence="3">COL-18-3</strain>
    </source>
</reference>
<evidence type="ECO:0000256" key="1">
    <source>
        <dbReference type="SAM" id="SignalP"/>
    </source>
</evidence>
<evidence type="ECO:0000313" key="3">
    <source>
        <dbReference type="Proteomes" id="UP000188320"/>
    </source>
</evidence>
<dbReference type="AlphaFoldDB" id="A0A1R1PQ65"/>
<sequence length="245" mass="27597">MRTKLMQAWLLLLYGYQSFVRSQTYNQETILSRLEKSGIIPTVLSEDFFPTTNLLVDYTDISVVLGTELDPAKNQTSKLPSFNYATKPRGYYTLALLKVSQNSTLNHKLYYLNVNIPNLYINLGNDTGIPYNPPEYPVACSPETYVFVLAAQSYMTPSIATPGSRDNFNIQKFASDCNMNIIGANYFVLKPKNTDRCQNTQRYSTTIINLASESGCDSRISMLSSFSIKSFVFAITELFLLALLI</sequence>
<keyword evidence="1" id="KW-0732">Signal</keyword>
<dbReference type="InterPro" id="IPR035810">
    <property type="entry name" value="PEBP_euk"/>
</dbReference>
<feature type="signal peptide" evidence="1">
    <location>
        <begin position="1"/>
        <end position="22"/>
    </location>
</feature>
<accession>A0A1R1PQ65</accession>
<feature type="chain" id="PRO_5012209904" description="OV-16 antigen" evidence="1">
    <location>
        <begin position="23"/>
        <end position="245"/>
    </location>
</feature>